<feature type="compositionally biased region" description="Basic and acidic residues" evidence="1">
    <location>
        <begin position="15"/>
        <end position="36"/>
    </location>
</feature>
<evidence type="ECO:0000259" key="2">
    <source>
        <dbReference type="Pfam" id="PF26147"/>
    </source>
</evidence>
<feature type="compositionally biased region" description="Low complexity" evidence="1">
    <location>
        <begin position="184"/>
        <end position="207"/>
    </location>
</feature>
<feature type="compositionally biased region" description="Low complexity" evidence="1">
    <location>
        <begin position="102"/>
        <end position="123"/>
    </location>
</feature>
<feature type="domain" description="YMC020W-like alpha/beta hydrolase" evidence="2">
    <location>
        <begin position="350"/>
        <end position="687"/>
    </location>
</feature>
<evidence type="ECO:0000313" key="3">
    <source>
        <dbReference type="EMBL" id="KAG2219381.1"/>
    </source>
</evidence>
<name>A0A8H7VDS6_9FUNG</name>
<keyword evidence="4" id="KW-1185">Reference proteome</keyword>
<evidence type="ECO:0000313" key="4">
    <source>
        <dbReference type="Proteomes" id="UP000646827"/>
    </source>
</evidence>
<feature type="compositionally biased region" description="Basic and acidic residues" evidence="1">
    <location>
        <begin position="211"/>
        <end position="221"/>
    </location>
</feature>
<protein>
    <recommendedName>
        <fullName evidence="2">YMC020W-like alpha/beta hydrolase domain-containing protein</fullName>
    </recommendedName>
</protein>
<feature type="region of interest" description="Disordered" evidence="1">
    <location>
        <begin position="1"/>
        <end position="233"/>
    </location>
</feature>
<dbReference type="AlphaFoldDB" id="A0A8H7VDS6"/>
<dbReference type="InterPro" id="IPR058934">
    <property type="entry name" value="YMC020W-like"/>
</dbReference>
<reference evidence="3 4" key="1">
    <citation type="submission" date="2020-12" db="EMBL/GenBank/DDBJ databases">
        <title>Metabolic potential, ecology and presence of endohyphal bacteria is reflected in genomic diversity of Mucoromycotina.</title>
        <authorList>
            <person name="Muszewska A."/>
            <person name="Okrasinska A."/>
            <person name="Steczkiewicz K."/>
            <person name="Drgas O."/>
            <person name="Orlowska M."/>
            <person name="Perlinska-Lenart U."/>
            <person name="Aleksandrzak-Piekarczyk T."/>
            <person name="Szatraj K."/>
            <person name="Zielenkiewicz U."/>
            <person name="Pilsyk S."/>
            <person name="Malc E."/>
            <person name="Mieczkowski P."/>
            <person name="Kruszewska J.S."/>
            <person name="Biernat P."/>
            <person name="Pawlowska J."/>
        </authorList>
    </citation>
    <scope>NUCLEOTIDE SEQUENCE [LARGE SCALE GENOMIC DNA]</scope>
    <source>
        <strain evidence="3 4">CBS 142.35</strain>
    </source>
</reference>
<feature type="compositionally biased region" description="Polar residues" evidence="1">
    <location>
        <begin position="37"/>
        <end position="79"/>
    </location>
</feature>
<dbReference type="Pfam" id="PF26147">
    <property type="entry name" value="AB_HYDROLASE_YMC0-YMC35"/>
    <property type="match status" value="1"/>
</dbReference>
<feature type="compositionally biased region" description="Low complexity" evidence="1">
    <location>
        <begin position="222"/>
        <end position="233"/>
    </location>
</feature>
<dbReference type="PANTHER" id="PTHR47349:SF1">
    <property type="entry name" value="AER328WP"/>
    <property type="match status" value="1"/>
</dbReference>
<dbReference type="Proteomes" id="UP000646827">
    <property type="component" value="Unassembled WGS sequence"/>
</dbReference>
<sequence length="732" mass="82297">MSEQQQPNDLTVSLEQKEVPSEDNNKDKKSVNKRINDSQNDDSVTSLATKRNKTRTASIDSKASSSWFWRSTKQPQLLSQEHHMEQDENNNTNGDSITDNGTDNSSNTISENNNNGDDNNSNDNNDDNNDDSSDKKNGTKSGAQEHPPASGGLWSWLGYSTTEQKPNTKEDNEQNDNNSVVSGQSPSQKTSFSQSTTSTTTPEIQPSVETTKIDPEQEQKQEQQQPNNNTNENRTYWRSFFWSSQSDSNNNNNNNYSQDSVVIEKSSSTETRTSATTTDTPAIVIPKSNKKNVVVPTIESQLYPPSETSEHNSTSLLNKALKAINSLFAQKSPQHVNTKFSKFIDDMKAHPEDIAGKKFVIVGVHGWFPTKLVRSVVGEPTGTSIKFCEQMVSGVRHYFEEKHGLVIPHHAITSIPLEWEGKVEERVDRLHKLLVDHPGWMDAFTSADVILWTTHSQGTPVSAMLIHRLLEEKRINLHTQSVCMLAMAGISHGPFPSLKGNLIVKYFEADAARELFHFMDSSSEISQKYRRSLNYLLRNGIKTILVGSLQDQVVPLYSAIMTGASHPNILRAVYIDGHIYSEDDFLINLVTFALRLRNAGLSDHGLLTHISEVLAGDLYSWEGGHSTIYEERDVYTMAVQYLFESAPFGRITNKSTDTAVDVLLDSFQAKVRQNPFYLPWAMRGICDDAAVLSDQILRQELQKLRTLFEQWVPANAKLREIKFRLEPLRARL</sequence>
<gene>
    <name evidence="3" type="ORF">INT45_006089</name>
</gene>
<organism evidence="3 4">
    <name type="scientific">Circinella minor</name>
    <dbReference type="NCBI Taxonomy" id="1195481"/>
    <lineage>
        <taxon>Eukaryota</taxon>
        <taxon>Fungi</taxon>
        <taxon>Fungi incertae sedis</taxon>
        <taxon>Mucoromycota</taxon>
        <taxon>Mucoromycotina</taxon>
        <taxon>Mucoromycetes</taxon>
        <taxon>Mucorales</taxon>
        <taxon>Lichtheimiaceae</taxon>
        <taxon>Circinella</taxon>
    </lineage>
</organism>
<comment type="caution">
    <text evidence="3">The sequence shown here is derived from an EMBL/GenBank/DDBJ whole genome shotgun (WGS) entry which is preliminary data.</text>
</comment>
<accession>A0A8H7VDS6</accession>
<dbReference type="OrthoDB" id="5598028at2759"/>
<dbReference type="InterPro" id="IPR058933">
    <property type="entry name" value="YMC020W-like_ab_hydrolase"/>
</dbReference>
<dbReference type="EMBL" id="JAEPRB010000182">
    <property type="protein sequence ID" value="KAG2219381.1"/>
    <property type="molecule type" value="Genomic_DNA"/>
</dbReference>
<feature type="compositionally biased region" description="Polar residues" evidence="1">
    <location>
        <begin position="89"/>
        <end position="101"/>
    </location>
</feature>
<feature type="compositionally biased region" description="Polar residues" evidence="1">
    <location>
        <begin position="1"/>
        <end position="14"/>
    </location>
</feature>
<dbReference type="PANTHER" id="PTHR47349">
    <property type="entry name" value="CHROMOSOME 8, WHOLE GENOME SHOTGUN SEQUENCE"/>
    <property type="match status" value="1"/>
</dbReference>
<evidence type="ECO:0000256" key="1">
    <source>
        <dbReference type="SAM" id="MobiDB-lite"/>
    </source>
</evidence>
<proteinExistence type="predicted"/>